<dbReference type="EMBL" id="AF063866">
    <property type="protein sequence ID" value="AAC97674.1"/>
    <property type="molecule type" value="Genomic_DNA"/>
</dbReference>
<dbReference type="Proteomes" id="UP000172353">
    <property type="component" value="Segment"/>
</dbReference>
<accession>Q9YVU3</accession>
<organism evidence="1 2">
    <name type="scientific">Melanoplus sanguinipes entomopoxvirus</name>
    <name type="common">MsEPV</name>
    <dbReference type="NCBI Taxonomy" id="83191"/>
    <lineage>
        <taxon>Viruses</taxon>
        <taxon>Varidnaviria</taxon>
        <taxon>Bamfordvirae</taxon>
        <taxon>Nucleocytoviricota</taxon>
        <taxon>Pokkesviricetes</taxon>
        <taxon>Chitovirales</taxon>
        <taxon>Poxviridae</taxon>
        <taxon>Entomopoxvirinae</taxon>
        <taxon>Deltaentomopoxvirus</taxon>
        <taxon>Deltaentomopoxvirus msanguinipes</taxon>
    </lineage>
</organism>
<proteinExistence type="predicted"/>
<reference evidence="1 2" key="1">
    <citation type="journal article" date="1999" name="J. Virol.">
        <title>The genome of Melanoplus sanguinipes entomopoxvirus.</title>
        <authorList>
            <person name="Afonso C.L."/>
            <person name="Tulman E.R."/>
            <person name="Lu Z."/>
            <person name="Oma E."/>
            <person name="Kutish G.F."/>
            <person name="Rock D.L."/>
        </authorList>
    </citation>
    <scope>NUCLEOTIDE SEQUENCE [LARGE SCALE GENOMIC DNA]</scope>
    <source>
        <strain evidence="1">Tucson</strain>
    </source>
</reference>
<protein>
    <submittedName>
        <fullName evidence="1">ORF MSV149 putative RPO35 homolog (Vaccinia A29L), similar to SW:P21087</fullName>
    </submittedName>
</protein>
<evidence type="ECO:0000313" key="2">
    <source>
        <dbReference type="Proteomes" id="UP000172353"/>
    </source>
</evidence>
<organismHost>
    <name type="scientific">Melanoplus sanguinipes</name>
    <name type="common">Migratory grasshopper</name>
    <dbReference type="NCBI Taxonomy" id="65742"/>
</organismHost>
<dbReference type="PIR" id="T28310">
    <property type="entry name" value="T28310"/>
</dbReference>
<keyword evidence="2" id="KW-1185">Reference proteome</keyword>
<evidence type="ECO:0000313" key="1">
    <source>
        <dbReference type="EMBL" id="AAC97674.1"/>
    </source>
</evidence>
<dbReference type="GeneID" id="1449937"/>
<dbReference type="OrthoDB" id="7769at10239"/>
<dbReference type="RefSeq" id="NP_048220.1">
    <property type="nucleotide sequence ID" value="NC_001993.1"/>
</dbReference>
<gene>
    <name evidence="1" type="primary">MSV149</name>
</gene>
<name>Q9YVU3_MSEPV</name>
<sequence length="348" mass="41215">MESKVFFHEIFTIKLITPLAEKIGTCINAIYNDNIKLPVFSKYIIDRTYSLSIPFENMVNNLKNISRMIPYLFSNYFRNTNNLGIKLHLISDGTKYYLTCKDLELFIFDDTTGKITIIEKPKYADKHMIGCISANSNLTEEEKKKYKSEGYILLFTSTSNIETNYNLHDEILKTFPDYPMKSITNEIENSRQKYEPSFIEYDTPFNLWIIVNKEGTFLNIRLNHYFDIDKNIIRNYLLDIFKIINDIFFTSTDNIYQEINDYIKDLEYNGIYDHKLNYDIITVKNKISTKIFDALCYVNDIPCNNGFYLKPRDTEVIQSEKLTEFFRKEIQHISEEITNHFNSIYSHN</sequence>
<dbReference type="KEGG" id="vg:1449937"/>